<dbReference type="HOGENOM" id="CLU_2414720_0_0_1"/>
<evidence type="ECO:0000313" key="2">
    <source>
        <dbReference type="EMBL" id="KIJ40071.1"/>
    </source>
</evidence>
<organism evidence="2 3">
    <name type="scientific">Sphaerobolus stellatus (strain SS14)</name>
    <dbReference type="NCBI Taxonomy" id="990650"/>
    <lineage>
        <taxon>Eukaryota</taxon>
        <taxon>Fungi</taxon>
        <taxon>Dikarya</taxon>
        <taxon>Basidiomycota</taxon>
        <taxon>Agaricomycotina</taxon>
        <taxon>Agaricomycetes</taxon>
        <taxon>Phallomycetidae</taxon>
        <taxon>Geastrales</taxon>
        <taxon>Sphaerobolaceae</taxon>
        <taxon>Sphaerobolus</taxon>
    </lineage>
</organism>
<reference evidence="2 3" key="1">
    <citation type="submission" date="2014-06" db="EMBL/GenBank/DDBJ databases">
        <title>Evolutionary Origins and Diversification of the Mycorrhizal Mutualists.</title>
        <authorList>
            <consortium name="DOE Joint Genome Institute"/>
            <consortium name="Mycorrhizal Genomics Consortium"/>
            <person name="Kohler A."/>
            <person name="Kuo A."/>
            <person name="Nagy L.G."/>
            <person name="Floudas D."/>
            <person name="Copeland A."/>
            <person name="Barry K.W."/>
            <person name="Cichocki N."/>
            <person name="Veneault-Fourrey C."/>
            <person name="LaButti K."/>
            <person name="Lindquist E.A."/>
            <person name="Lipzen A."/>
            <person name="Lundell T."/>
            <person name="Morin E."/>
            <person name="Murat C."/>
            <person name="Riley R."/>
            <person name="Ohm R."/>
            <person name="Sun H."/>
            <person name="Tunlid A."/>
            <person name="Henrissat B."/>
            <person name="Grigoriev I.V."/>
            <person name="Hibbett D.S."/>
            <person name="Martin F."/>
        </authorList>
    </citation>
    <scope>NUCLEOTIDE SEQUENCE [LARGE SCALE GENOMIC DNA]</scope>
    <source>
        <strain evidence="2 3">SS14</strain>
    </source>
</reference>
<proteinExistence type="predicted"/>
<dbReference type="EMBL" id="KN837147">
    <property type="protein sequence ID" value="KIJ40071.1"/>
    <property type="molecule type" value="Genomic_DNA"/>
</dbReference>
<feature type="compositionally biased region" description="Polar residues" evidence="1">
    <location>
        <begin position="80"/>
        <end position="92"/>
    </location>
</feature>
<protein>
    <submittedName>
        <fullName evidence="2">Unplaced genomic scaffold SPHSTscaffold_72, whole genome shotgun sequence</fullName>
    </submittedName>
</protein>
<sequence length="92" mass="9733">MARFNPGGVPLDGADSPQPLLSPKPSHFQRSFADYTAHHGNTHAVGRSGGYSHSPAPPSPHMFNPSLPHNHPPYPRGSATGPSSLSNLLHSH</sequence>
<keyword evidence="3" id="KW-1185">Reference proteome</keyword>
<feature type="region of interest" description="Disordered" evidence="1">
    <location>
        <begin position="1"/>
        <end position="92"/>
    </location>
</feature>
<name>A0A0C9VQA7_SPHS4</name>
<gene>
    <name evidence="2" type="ORF">M422DRAFT_32448</name>
</gene>
<evidence type="ECO:0000313" key="3">
    <source>
        <dbReference type="Proteomes" id="UP000054279"/>
    </source>
</evidence>
<dbReference type="AlphaFoldDB" id="A0A0C9VQA7"/>
<evidence type="ECO:0000256" key="1">
    <source>
        <dbReference type="SAM" id="MobiDB-lite"/>
    </source>
</evidence>
<dbReference type="Proteomes" id="UP000054279">
    <property type="component" value="Unassembled WGS sequence"/>
</dbReference>
<accession>A0A0C9VQA7</accession>